<dbReference type="Gene3D" id="3.40.630.30">
    <property type="match status" value="1"/>
</dbReference>
<evidence type="ECO:0000259" key="1">
    <source>
        <dbReference type="PROSITE" id="PS51186"/>
    </source>
</evidence>
<proteinExistence type="predicted"/>
<dbReference type="InterPro" id="IPR000182">
    <property type="entry name" value="GNAT_dom"/>
</dbReference>
<keyword evidence="3" id="KW-1185">Reference proteome</keyword>
<dbReference type="InterPro" id="IPR053144">
    <property type="entry name" value="Acetyltransferase_Butenolide"/>
</dbReference>
<dbReference type="UniPathway" id="UPA00113">
    <property type="reaction ID" value="UER00529"/>
</dbReference>
<name>A0A6G1ISY9_9PLEO</name>
<organism evidence="2 3">
    <name type="scientific">Lentithecium fluviatile CBS 122367</name>
    <dbReference type="NCBI Taxonomy" id="1168545"/>
    <lineage>
        <taxon>Eukaryota</taxon>
        <taxon>Fungi</taxon>
        <taxon>Dikarya</taxon>
        <taxon>Ascomycota</taxon>
        <taxon>Pezizomycotina</taxon>
        <taxon>Dothideomycetes</taxon>
        <taxon>Pleosporomycetidae</taxon>
        <taxon>Pleosporales</taxon>
        <taxon>Massarineae</taxon>
        <taxon>Lentitheciaceae</taxon>
        <taxon>Lentithecium</taxon>
    </lineage>
</organism>
<reference evidence="2" key="1">
    <citation type="journal article" date="2020" name="Stud. Mycol.">
        <title>101 Dothideomycetes genomes: a test case for predicting lifestyles and emergence of pathogens.</title>
        <authorList>
            <person name="Haridas S."/>
            <person name="Albert R."/>
            <person name="Binder M."/>
            <person name="Bloem J."/>
            <person name="Labutti K."/>
            <person name="Salamov A."/>
            <person name="Andreopoulos B."/>
            <person name="Baker S."/>
            <person name="Barry K."/>
            <person name="Bills G."/>
            <person name="Bluhm B."/>
            <person name="Cannon C."/>
            <person name="Castanera R."/>
            <person name="Culley D."/>
            <person name="Daum C."/>
            <person name="Ezra D."/>
            <person name="Gonzalez J."/>
            <person name="Henrissat B."/>
            <person name="Kuo A."/>
            <person name="Liang C."/>
            <person name="Lipzen A."/>
            <person name="Lutzoni F."/>
            <person name="Magnuson J."/>
            <person name="Mondo S."/>
            <person name="Nolan M."/>
            <person name="Ohm R."/>
            <person name="Pangilinan J."/>
            <person name="Park H.-J."/>
            <person name="Ramirez L."/>
            <person name="Alfaro M."/>
            <person name="Sun H."/>
            <person name="Tritt A."/>
            <person name="Yoshinaga Y."/>
            <person name="Zwiers L.-H."/>
            <person name="Turgeon B."/>
            <person name="Goodwin S."/>
            <person name="Spatafora J."/>
            <person name="Crous P."/>
            <person name="Grigoriev I."/>
        </authorList>
    </citation>
    <scope>NUCLEOTIDE SEQUENCE</scope>
    <source>
        <strain evidence="2">CBS 122367</strain>
    </source>
</reference>
<protein>
    <recommendedName>
        <fullName evidence="1">N-acetyltransferase domain-containing protein</fullName>
    </recommendedName>
</protein>
<dbReference type="PANTHER" id="PTHR43233">
    <property type="entry name" value="FAMILY N-ACETYLTRANSFERASE, PUTATIVE (AFU_ORTHOLOGUE AFUA_6G03350)-RELATED"/>
    <property type="match status" value="1"/>
</dbReference>
<dbReference type="Pfam" id="PF13508">
    <property type="entry name" value="Acetyltransf_7"/>
    <property type="match status" value="1"/>
</dbReference>
<dbReference type="CDD" id="cd04301">
    <property type="entry name" value="NAT_SF"/>
    <property type="match status" value="1"/>
</dbReference>
<dbReference type="SUPFAM" id="SSF55729">
    <property type="entry name" value="Acyl-CoA N-acyltransferases (Nat)"/>
    <property type="match status" value="1"/>
</dbReference>
<gene>
    <name evidence="2" type="ORF">K458DRAFT_420859</name>
</gene>
<feature type="domain" description="N-acetyltransferase" evidence="1">
    <location>
        <begin position="26"/>
        <end position="166"/>
    </location>
</feature>
<dbReference type="AlphaFoldDB" id="A0A6G1ISY9"/>
<sequence length="167" mass="18466">MAEPEYMILQGLPTPQVYHDLRKRAGLTPPSPEAMTEAVPQALHNSFASFLAYERKLMLNDTRPSPHQDVVGMGRLSGDGGLFLLVTDIAVHPDHRRKGIAKRIMTALVAYIDEHAPHAYVSLVADPMGQGLYAQFGFQGTGKSIGMFRCPKLQKDEAWMKAKGFQC</sequence>
<accession>A0A6G1ISY9</accession>
<dbReference type="Proteomes" id="UP000799291">
    <property type="component" value="Unassembled WGS sequence"/>
</dbReference>
<dbReference type="PROSITE" id="PS51186">
    <property type="entry name" value="GNAT"/>
    <property type="match status" value="1"/>
</dbReference>
<dbReference type="InterPro" id="IPR016181">
    <property type="entry name" value="Acyl_CoA_acyltransferase"/>
</dbReference>
<dbReference type="PANTHER" id="PTHR43233:SF1">
    <property type="entry name" value="FAMILY N-ACETYLTRANSFERASE, PUTATIVE (AFU_ORTHOLOGUE AFUA_6G03350)-RELATED"/>
    <property type="match status" value="1"/>
</dbReference>
<dbReference type="GO" id="GO:0016747">
    <property type="term" value="F:acyltransferase activity, transferring groups other than amino-acyl groups"/>
    <property type="evidence" value="ECO:0007669"/>
    <property type="project" value="InterPro"/>
</dbReference>
<dbReference type="GO" id="GO:0006048">
    <property type="term" value="P:UDP-N-acetylglucosamine biosynthetic process"/>
    <property type="evidence" value="ECO:0007669"/>
    <property type="project" value="UniProtKB-UniPathway"/>
</dbReference>
<dbReference type="OrthoDB" id="2744543at2759"/>
<dbReference type="EMBL" id="MU005592">
    <property type="protein sequence ID" value="KAF2681364.1"/>
    <property type="molecule type" value="Genomic_DNA"/>
</dbReference>
<evidence type="ECO:0000313" key="2">
    <source>
        <dbReference type="EMBL" id="KAF2681364.1"/>
    </source>
</evidence>
<evidence type="ECO:0000313" key="3">
    <source>
        <dbReference type="Proteomes" id="UP000799291"/>
    </source>
</evidence>